<accession>A0A9D1ZGN1</accession>
<organism evidence="1 2">
    <name type="scientific">Candidatus Bacteroides pullicola</name>
    <dbReference type="NCBI Taxonomy" id="2838475"/>
    <lineage>
        <taxon>Bacteria</taxon>
        <taxon>Pseudomonadati</taxon>
        <taxon>Bacteroidota</taxon>
        <taxon>Bacteroidia</taxon>
        <taxon>Bacteroidales</taxon>
        <taxon>Bacteroidaceae</taxon>
        <taxon>Bacteroides</taxon>
    </lineage>
</organism>
<sequence length="161" mass="18669">MKKWIGPMLIVLLWTAAGCKETPRERILAEGLALYTEVDETGDTLTGVRRTADSTVLVVPAAYREVRAEEHFIVCRRGEYSYEVFFRKDGKRLGKFDTFTRMVRDSCDYYLGTSYRTSCFYFPKQAQVVRAQEVEIQPCCIRLKVNGVWQERDFEGRGISR</sequence>
<name>A0A9D1ZGN1_9BACE</name>
<evidence type="ECO:0000313" key="1">
    <source>
        <dbReference type="EMBL" id="HIY87436.1"/>
    </source>
</evidence>
<reference evidence="1" key="2">
    <citation type="submission" date="2021-04" db="EMBL/GenBank/DDBJ databases">
        <authorList>
            <person name="Gilroy R."/>
        </authorList>
    </citation>
    <scope>NUCLEOTIDE SEQUENCE</scope>
    <source>
        <strain evidence="1">Gambia2-208</strain>
    </source>
</reference>
<dbReference type="PROSITE" id="PS51257">
    <property type="entry name" value="PROKAR_LIPOPROTEIN"/>
    <property type="match status" value="1"/>
</dbReference>
<dbReference type="AlphaFoldDB" id="A0A9D1ZGN1"/>
<proteinExistence type="predicted"/>
<reference evidence="1" key="1">
    <citation type="journal article" date="2021" name="PeerJ">
        <title>Extensive microbial diversity within the chicken gut microbiome revealed by metagenomics and culture.</title>
        <authorList>
            <person name="Gilroy R."/>
            <person name="Ravi A."/>
            <person name="Getino M."/>
            <person name="Pursley I."/>
            <person name="Horton D.L."/>
            <person name="Alikhan N.F."/>
            <person name="Baker D."/>
            <person name="Gharbi K."/>
            <person name="Hall N."/>
            <person name="Watson M."/>
            <person name="Adriaenssens E.M."/>
            <person name="Foster-Nyarko E."/>
            <person name="Jarju S."/>
            <person name="Secka A."/>
            <person name="Antonio M."/>
            <person name="Oren A."/>
            <person name="Chaudhuri R.R."/>
            <person name="La Ragione R."/>
            <person name="Hildebrand F."/>
            <person name="Pallen M.J."/>
        </authorList>
    </citation>
    <scope>NUCLEOTIDE SEQUENCE</scope>
    <source>
        <strain evidence="1">Gambia2-208</strain>
    </source>
</reference>
<dbReference type="Proteomes" id="UP000886851">
    <property type="component" value="Unassembled WGS sequence"/>
</dbReference>
<protein>
    <recommendedName>
        <fullName evidence="3">Lipoprotein</fullName>
    </recommendedName>
</protein>
<comment type="caution">
    <text evidence="1">The sequence shown here is derived from an EMBL/GenBank/DDBJ whole genome shotgun (WGS) entry which is preliminary data.</text>
</comment>
<evidence type="ECO:0008006" key="3">
    <source>
        <dbReference type="Google" id="ProtNLM"/>
    </source>
</evidence>
<evidence type="ECO:0000313" key="2">
    <source>
        <dbReference type="Proteomes" id="UP000886851"/>
    </source>
</evidence>
<gene>
    <name evidence="1" type="ORF">H9824_01870</name>
</gene>
<dbReference type="EMBL" id="DXCV01000017">
    <property type="protein sequence ID" value="HIY87436.1"/>
    <property type="molecule type" value="Genomic_DNA"/>
</dbReference>